<dbReference type="RefSeq" id="WP_184996101.1">
    <property type="nucleotide sequence ID" value="NZ_BOMK01000025.1"/>
</dbReference>
<name>A0A7W7MSR0_9ACTN</name>
<evidence type="ECO:0000313" key="1">
    <source>
        <dbReference type="EMBL" id="MBB4764975.1"/>
    </source>
</evidence>
<protein>
    <recommendedName>
        <fullName evidence="3">NlpC/P60 domain-containing protein</fullName>
    </recommendedName>
</protein>
<dbReference type="EMBL" id="JACHNH010000001">
    <property type="protein sequence ID" value="MBB4764975.1"/>
    <property type="molecule type" value="Genomic_DNA"/>
</dbReference>
<reference evidence="1 2" key="1">
    <citation type="submission" date="2020-08" db="EMBL/GenBank/DDBJ databases">
        <title>Sequencing the genomes of 1000 actinobacteria strains.</title>
        <authorList>
            <person name="Klenk H.-P."/>
        </authorList>
    </citation>
    <scope>NUCLEOTIDE SEQUENCE [LARGE SCALE GENOMIC DNA]</scope>
    <source>
        <strain evidence="1 2">DSM 43149</strain>
    </source>
</reference>
<proteinExistence type="predicted"/>
<gene>
    <name evidence="1" type="ORF">BJ971_005531</name>
</gene>
<dbReference type="AlphaFoldDB" id="A0A7W7MSR0"/>
<evidence type="ECO:0000313" key="2">
    <source>
        <dbReference type="Proteomes" id="UP000578112"/>
    </source>
</evidence>
<dbReference type="Proteomes" id="UP000578112">
    <property type="component" value="Unassembled WGS sequence"/>
</dbReference>
<accession>A0A7W7MSR0</accession>
<dbReference type="Gene3D" id="3.90.1720.10">
    <property type="entry name" value="endopeptidase domain like (from Nostoc punctiforme)"/>
    <property type="match status" value="1"/>
</dbReference>
<sequence>MTAVTHDANPVLITRDEIMARARTWVAAPRRYSQVDNDPVSGYRLDCSGYVSMAWRLDRPGLTTVELPDYCEVIDKDELRQGDAVMNGGPGTDGDAGHVMLFDAWADAGRTSFWTYEQVSVGTVRRVRPFPDLPYRSYRPRAVADE</sequence>
<comment type="caution">
    <text evidence="1">The sequence shown here is derived from an EMBL/GenBank/DDBJ whole genome shotgun (WGS) entry which is preliminary data.</text>
</comment>
<dbReference type="InterPro" id="IPR038765">
    <property type="entry name" value="Papain-like_cys_pep_sf"/>
</dbReference>
<evidence type="ECO:0008006" key="3">
    <source>
        <dbReference type="Google" id="ProtNLM"/>
    </source>
</evidence>
<dbReference type="SUPFAM" id="SSF54001">
    <property type="entry name" value="Cysteine proteinases"/>
    <property type="match status" value="1"/>
</dbReference>
<organism evidence="1 2">
    <name type="scientific">Actinoplanes digitatis</name>
    <dbReference type="NCBI Taxonomy" id="1868"/>
    <lineage>
        <taxon>Bacteria</taxon>
        <taxon>Bacillati</taxon>
        <taxon>Actinomycetota</taxon>
        <taxon>Actinomycetes</taxon>
        <taxon>Micromonosporales</taxon>
        <taxon>Micromonosporaceae</taxon>
        <taxon>Actinoplanes</taxon>
    </lineage>
</organism>
<keyword evidence="2" id="KW-1185">Reference proteome</keyword>